<protein>
    <submittedName>
        <fullName evidence="1">Uncharacterized protein</fullName>
    </submittedName>
</protein>
<evidence type="ECO:0000313" key="1">
    <source>
        <dbReference type="EMBL" id="RQP25856.1"/>
    </source>
</evidence>
<name>A0A3N7HWQ9_9BURK</name>
<keyword evidence="2" id="KW-1185">Reference proteome</keyword>
<evidence type="ECO:0000313" key="2">
    <source>
        <dbReference type="Proteomes" id="UP000267464"/>
    </source>
</evidence>
<proteinExistence type="predicted"/>
<sequence>MGSIDRFINTASSPLDANLWTSLGLPLKPRNWTRQQVSGLLSELLPAEQGGTEDRPALRHQLSSAFLAGVAEAQDAQMLRPRGSLVSQSVIEARTLMKNRAANQSDRAWHAFLAGARAGGAFDTPAAANEAEAFNLFIRQPFTESDESQQQLVAGVLAMISHHDTQAQPFRYLTGCQAESAQTFRQSFEAETGERFTPKAFRAHRLHLLSQADAFINIRVGMSESSAFELSYHVFRGACTPVLFLVWKHAPIKTTLLREMDNLCDVTYLEFEHPAELAPGIAGFFRRCGR</sequence>
<dbReference type="AlphaFoldDB" id="A0A3N7HWQ9"/>
<dbReference type="RefSeq" id="WP_124538525.1">
    <property type="nucleotide sequence ID" value="NZ_QUSW01000001.1"/>
</dbReference>
<dbReference type="OrthoDB" id="6398536at2"/>
<accession>A0A3N7HWQ9</accession>
<comment type="caution">
    <text evidence="1">The sequence shown here is derived from an EMBL/GenBank/DDBJ whole genome shotgun (WGS) entry which is preliminary data.</text>
</comment>
<dbReference type="EMBL" id="QUSW01000001">
    <property type="protein sequence ID" value="RQP25856.1"/>
    <property type="molecule type" value="Genomic_DNA"/>
</dbReference>
<organism evidence="1 2">
    <name type="scientific">Piscinibacter terrae</name>
    <dbReference type="NCBI Taxonomy" id="2496871"/>
    <lineage>
        <taxon>Bacteria</taxon>
        <taxon>Pseudomonadati</taxon>
        <taxon>Pseudomonadota</taxon>
        <taxon>Betaproteobacteria</taxon>
        <taxon>Burkholderiales</taxon>
        <taxon>Sphaerotilaceae</taxon>
        <taxon>Piscinibacter</taxon>
    </lineage>
</organism>
<gene>
    <name evidence="1" type="ORF">DZC73_02045</name>
</gene>
<reference evidence="1 2" key="1">
    <citation type="submission" date="2018-08" db="EMBL/GenBank/DDBJ databases">
        <authorList>
            <person name="Khan S.A."/>
            <person name="Jeon C.O."/>
            <person name="Chun B.H."/>
            <person name="Jeong S.E."/>
        </authorList>
    </citation>
    <scope>NUCLEOTIDE SEQUENCE [LARGE SCALE GENOMIC DNA]</scope>
    <source>
        <strain evidence="1 2">S-16</strain>
    </source>
</reference>
<reference evidence="1 2" key="2">
    <citation type="submission" date="2018-12" db="EMBL/GenBank/DDBJ databases">
        <title>Rhizobacter gummiphilus sp. nov., a rubber-degrading bacterium isolated from the soil of a botanical garden in Japan.</title>
        <authorList>
            <person name="Shunsuke S.S."/>
        </authorList>
    </citation>
    <scope>NUCLEOTIDE SEQUENCE [LARGE SCALE GENOMIC DNA]</scope>
    <source>
        <strain evidence="1 2">S-16</strain>
    </source>
</reference>
<dbReference type="Proteomes" id="UP000267464">
    <property type="component" value="Unassembled WGS sequence"/>
</dbReference>